<evidence type="ECO:0000313" key="5">
    <source>
        <dbReference type="EMBL" id="SFB06127.1"/>
    </source>
</evidence>
<organism evidence="5 6">
    <name type="scientific">Acetitomaculum ruminis DSM 5522</name>
    <dbReference type="NCBI Taxonomy" id="1120918"/>
    <lineage>
        <taxon>Bacteria</taxon>
        <taxon>Bacillati</taxon>
        <taxon>Bacillota</taxon>
        <taxon>Clostridia</taxon>
        <taxon>Lachnospirales</taxon>
        <taxon>Lachnospiraceae</taxon>
        <taxon>Acetitomaculum</taxon>
    </lineage>
</organism>
<protein>
    <submittedName>
        <fullName evidence="5">Amino acid ABC transporter substrate-binding protein, PAAT family</fullName>
    </submittedName>
</protein>
<gene>
    <name evidence="5" type="ORF">SAMN05216249_10832</name>
</gene>
<keyword evidence="1 3" id="KW-0732">Signal</keyword>
<dbReference type="RefSeq" id="WP_092871986.1">
    <property type="nucleotide sequence ID" value="NZ_FOJY01000008.1"/>
</dbReference>
<accession>A0A1I0XZS0</accession>
<dbReference type="PANTHER" id="PTHR35936:SF38">
    <property type="entry name" value="GLUTAMINE-BINDING PERIPLASMIC PROTEIN"/>
    <property type="match status" value="1"/>
</dbReference>
<name>A0A1I0XZS0_9FIRM</name>
<dbReference type="STRING" id="1120918.SAMN05216249_10832"/>
<dbReference type="SMART" id="SM00062">
    <property type="entry name" value="PBPb"/>
    <property type="match status" value="1"/>
</dbReference>
<dbReference type="Pfam" id="PF00497">
    <property type="entry name" value="SBP_bac_3"/>
    <property type="match status" value="1"/>
</dbReference>
<feature type="signal peptide" evidence="3">
    <location>
        <begin position="1"/>
        <end position="23"/>
    </location>
</feature>
<sequence>MKKRFLAIAMAAVLAVSALGCGAQDSSKKDTSTKANKEETTSTNETDTKDGSKVYTIATDTTFAPFEFQNADGDYVGIDMDILEAVAKDQGFEYEVNAVGFDAALLAVEVGQADGVIAGMSITEERKNKFDFSDSYYSADVCMAVAEDSDITKYEDLKGKNVAIKTGTNGADFANSIKDEYGFTTTEFADSSNMYQDVQVGNSVACFEDYPVMAYAVQQGLNIKITDYREAGSDYGFAVSKGENAELLKMFNEGLANIKANGKFDEIVDKYTKK</sequence>
<reference evidence="5 6" key="1">
    <citation type="submission" date="2016-10" db="EMBL/GenBank/DDBJ databases">
        <authorList>
            <person name="de Groot N.N."/>
        </authorList>
    </citation>
    <scope>NUCLEOTIDE SEQUENCE [LARGE SCALE GENOMIC DNA]</scope>
    <source>
        <strain evidence="5 6">DSM 5522</strain>
    </source>
</reference>
<evidence type="ECO:0000256" key="3">
    <source>
        <dbReference type="SAM" id="SignalP"/>
    </source>
</evidence>
<dbReference type="PANTHER" id="PTHR35936">
    <property type="entry name" value="MEMBRANE-BOUND LYTIC MUREIN TRANSGLYCOSYLASE F"/>
    <property type="match status" value="1"/>
</dbReference>
<evidence type="ECO:0000256" key="1">
    <source>
        <dbReference type="ARBA" id="ARBA00022729"/>
    </source>
</evidence>
<dbReference type="EMBL" id="FOJY01000008">
    <property type="protein sequence ID" value="SFB06127.1"/>
    <property type="molecule type" value="Genomic_DNA"/>
</dbReference>
<feature type="compositionally biased region" description="Basic and acidic residues" evidence="2">
    <location>
        <begin position="26"/>
        <end position="50"/>
    </location>
</feature>
<dbReference type="AlphaFoldDB" id="A0A1I0XZS0"/>
<dbReference type="Gene3D" id="3.40.190.10">
    <property type="entry name" value="Periplasmic binding protein-like II"/>
    <property type="match status" value="2"/>
</dbReference>
<feature type="chain" id="PRO_5039625005" evidence="3">
    <location>
        <begin position="24"/>
        <end position="274"/>
    </location>
</feature>
<feature type="domain" description="Solute-binding protein family 3/N-terminal" evidence="4">
    <location>
        <begin position="54"/>
        <end position="274"/>
    </location>
</feature>
<evidence type="ECO:0000313" key="6">
    <source>
        <dbReference type="Proteomes" id="UP000198838"/>
    </source>
</evidence>
<dbReference type="InterPro" id="IPR001638">
    <property type="entry name" value="Solute-binding_3/MltF_N"/>
</dbReference>
<evidence type="ECO:0000259" key="4">
    <source>
        <dbReference type="SMART" id="SM00062"/>
    </source>
</evidence>
<dbReference type="PROSITE" id="PS51257">
    <property type="entry name" value="PROKAR_LIPOPROTEIN"/>
    <property type="match status" value="1"/>
</dbReference>
<proteinExistence type="predicted"/>
<evidence type="ECO:0000256" key="2">
    <source>
        <dbReference type="SAM" id="MobiDB-lite"/>
    </source>
</evidence>
<keyword evidence="6" id="KW-1185">Reference proteome</keyword>
<dbReference type="SUPFAM" id="SSF53850">
    <property type="entry name" value="Periplasmic binding protein-like II"/>
    <property type="match status" value="1"/>
</dbReference>
<dbReference type="Proteomes" id="UP000198838">
    <property type="component" value="Unassembled WGS sequence"/>
</dbReference>
<dbReference type="OrthoDB" id="9774451at2"/>
<feature type="region of interest" description="Disordered" evidence="2">
    <location>
        <begin position="23"/>
        <end position="50"/>
    </location>
</feature>